<dbReference type="PROSITE" id="PS00194">
    <property type="entry name" value="THIOREDOXIN_1"/>
    <property type="match status" value="1"/>
</dbReference>
<keyword evidence="1" id="KW-0813">Transport</keyword>
<evidence type="ECO:0000256" key="1">
    <source>
        <dbReference type="ARBA" id="ARBA00022982"/>
    </source>
</evidence>
<feature type="domain" description="Thioredoxin" evidence="5">
    <location>
        <begin position="9"/>
        <end position="147"/>
    </location>
</feature>
<feature type="compositionally biased region" description="Basic and acidic residues" evidence="4">
    <location>
        <begin position="25"/>
        <end position="39"/>
    </location>
</feature>
<dbReference type="FunFam" id="3.40.30.10:FF:000245">
    <property type="entry name" value="Thioredoxin"/>
    <property type="match status" value="1"/>
</dbReference>
<dbReference type="PRINTS" id="PR00421">
    <property type="entry name" value="THIOREDOXIN"/>
</dbReference>
<protein>
    <submittedName>
        <fullName evidence="6">Thioredoxin H2 isoform A</fullName>
    </submittedName>
</protein>
<dbReference type="InterPro" id="IPR017937">
    <property type="entry name" value="Thioredoxin_CS"/>
</dbReference>
<dbReference type="PANTHER" id="PTHR10438">
    <property type="entry name" value="THIOREDOXIN"/>
    <property type="match status" value="1"/>
</dbReference>
<accession>A0A445FY66</accession>
<organism evidence="6 7">
    <name type="scientific">Glycine soja</name>
    <name type="common">Wild soybean</name>
    <dbReference type="NCBI Taxonomy" id="3848"/>
    <lineage>
        <taxon>Eukaryota</taxon>
        <taxon>Viridiplantae</taxon>
        <taxon>Streptophyta</taxon>
        <taxon>Embryophyta</taxon>
        <taxon>Tracheophyta</taxon>
        <taxon>Spermatophyta</taxon>
        <taxon>Magnoliopsida</taxon>
        <taxon>eudicotyledons</taxon>
        <taxon>Gunneridae</taxon>
        <taxon>Pentapetalae</taxon>
        <taxon>rosids</taxon>
        <taxon>fabids</taxon>
        <taxon>Fabales</taxon>
        <taxon>Fabaceae</taxon>
        <taxon>Papilionoideae</taxon>
        <taxon>50 kb inversion clade</taxon>
        <taxon>NPAAA clade</taxon>
        <taxon>indigoferoid/millettioid clade</taxon>
        <taxon>Phaseoleae</taxon>
        <taxon>Glycine</taxon>
        <taxon>Glycine subgen. Soja</taxon>
    </lineage>
</organism>
<dbReference type="CDD" id="cd02947">
    <property type="entry name" value="TRX_family"/>
    <property type="match status" value="1"/>
</dbReference>
<proteinExistence type="predicted"/>
<dbReference type="InterPro" id="IPR013766">
    <property type="entry name" value="Thioredoxin_domain"/>
</dbReference>
<feature type="region of interest" description="Disordered" evidence="4">
    <location>
        <begin position="1"/>
        <end position="39"/>
    </location>
</feature>
<dbReference type="InterPro" id="IPR036249">
    <property type="entry name" value="Thioredoxin-like_sf"/>
</dbReference>
<evidence type="ECO:0000256" key="2">
    <source>
        <dbReference type="ARBA" id="ARBA00023157"/>
    </source>
</evidence>
<keyword evidence="1" id="KW-0249">Electron transport</keyword>
<name>A0A445FY66_GLYSO</name>
<dbReference type="PROSITE" id="PS51352">
    <property type="entry name" value="THIOREDOXIN_2"/>
    <property type="match status" value="1"/>
</dbReference>
<sequence length="148" mass="16588">MGSLFSSPSATEAENPDVKAGNPDVKAENHPDVKARSSDHVKAFDSAESWQSYWKEIKDSPKPVVIFFTASWCGPCKFITPLFHEMAAKYPNADYVKIDVEELSGVAEEYEVRAMPTFVAWKEGKEVERFVGANKVELEKKIKQLSQS</sequence>
<dbReference type="SUPFAM" id="SSF52833">
    <property type="entry name" value="Thioredoxin-like"/>
    <property type="match status" value="1"/>
</dbReference>
<dbReference type="Gene3D" id="3.40.30.10">
    <property type="entry name" value="Glutaredoxin"/>
    <property type="match status" value="1"/>
</dbReference>
<dbReference type="Gramene" id="XM_028357406.1">
    <property type="protein sequence ID" value="XP_028213207.1"/>
    <property type="gene ID" value="LOC114395583"/>
</dbReference>
<dbReference type="PANTHER" id="PTHR10438:SF413">
    <property type="entry name" value="THIOREDOXIN H2"/>
    <property type="match status" value="1"/>
</dbReference>
<dbReference type="Proteomes" id="UP000289340">
    <property type="component" value="Chromosome 18"/>
</dbReference>
<evidence type="ECO:0000313" key="6">
    <source>
        <dbReference type="EMBL" id="RZB53693.1"/>
    </source>
</evidence>
<evidence type="ECO:0000256" key="3">
    <source>
        <dbReference type="ARBA" id="ARBA00023284"/>
    </source>
</evidence>
<keyword evidence="7" id="KW-1185">Reference proteome</keyword>
<reference evidence="6 7" key="1">
    <citation type="submission" date="2018-09" db="EMBL/GenBank/DDBJ databases">
        <title>A high-quality reference genome of wild soybean provides a powerful tool to mine soybean genomes.</title>
        <authorList>
            <person name="Xie M."/>
            <person name="Chung C.Y.L."/>
            <person name="Li M.-W."/>
            <person name="Wong F.-L."/>
            <person name="Chan T.-F."/>
            <person name="Lam H.-M."/>
        </authorList>
    </citation>
    <scope>NUCLEOTIDE SEQUENCE [LARGE SCALE GENOMIC DNA]</scope>
    <source>
        <strain evidence="7">cv. W05</strain>
        <tissue evidence="6">Hypocotyl of etiolated seedlings</tissue>
    </source>
</reference>
<dbReference type="AlphaFoldDB" id="A0A445FY66"/>
<dbReference type="InterPro" id="IPR050620">
    <property type="entry name" value="Thioredoxin_H-type-like"/>
</dbReference>
<feature type="compositionally biased region" description="Polar residues" evidence="4">
    <location>
        <begin position="1"/>
        <end position="12"/>
    </location>
</feature>
<keyword evidence="3" id="KW-0676">Redox-active center</keyword>
<dbReference type="EMBL" id="QZWG01000018">
    <property type="protein sequence ID" value="RZB53693.1"/>
    <property type="molecule type" value="Genomic_DNA"/>
</dbReference>
<evidence type="ECO:0000259" key="5">
    <source>
        <dbReference type="PROSITE" id="PS51352"/>
    </source>
</evidence>
<dbReference type="Pfam" id="PF00085">
    <property type="entry name" value="Thioredoxin"/>
    <property type="match status" value="1"/>
</dbReference>
<evidence type="ECO:0000313" key="7">
    <source>
        <dbReference type="Proteomes" id="UP000289340"/>
    </source>
</evidence>
<keyword evidence="2" id="KW-1015">Disulfide bond</keyword>
<evidence type="ECO:0000256" key="4">
    <source>
        <dbReference type="SAM" id="MobiDB-lite"/>
    </source>
</evidence>
<gene>
    <name evidence="6" type="ORF">D0Y65_049576</name>
</gene>
<comment type="caution">
    <text evidence="6">The sequence shown here is derived from an EMBL/GenBank/DDBJ whole genome shotgun (WGS) entry which is preliminary data.</text>
</comment>